<evidence type="ECO:0008006" key="4">
    <source>
        <dbReference type="Google" id="ProtNLM"/>
    </source>
</evidence>
<comment type="caution">
    <text evidence="2">The sequence shown here is derived from an EMBL/GenBank/DDBJ whole genome shotgun (WGS) entry which is preliminary data.</text>
</comment>
<keyword evidence="3" id="KW-1185">Reference proteome</keyword>
<dbReference type="SUPFAM" id="SSF51735">
    <property type="entry name" value="NAD(P)-binding Rossmann-fold domains"/>
    <property type="match status" value="1"/>
</dbReference>
<dbReference type="InterPro" id="IPR036291">
    <property type="entry name" value="NAD(P)-bd_dom_sf"/>
</dbReference>
<organism evidence="2 3">
    <name type="scientific">Exophiala aquamarina CBS 119918</name>
    <dbReference type="NCBI Taxonomy" id="1182545"/>
    <lineage>
        <taxon>Eukaryota</taxon>
        <taxon>Fungi</taxon>
        <taxon>Dikarya</taxon>
        <taxon>Ascomycota</taxon>
        <taxon>Pezizomycotina</taxon>
        <taxon>Eurotiomycetes</taxon>
        <taxon>Chaetothyriomycetidae</taxon>
        <taxon>Chaetothyriales</taxon>
        <taxon>Herpotrichiellaceae</taxon>
        <taxon>Exophiala</taxon>
    </lineage>
</organism>
<dbReference type="STRING" id="1182545.A0A072PIG1"/>
<dbReference type="GeneID" id="25279676"/>
<dbReference type="AlphaFoldDB" id="A0A072PIG1"/>
<comment type="similarity">
    <text evidence="1">Belongs to the short-chain dehydrogenases/reductases (SDR) family.</text>
</comment>
<dbReference type="InterPro" id="IPR002347">
    <property type="entry name" value="SDR_fam"/>
</dbReference>
<dbReference type="HOGENOM" id="CLU_010194_9_0_1"/>
<gene>
    <name evidence="2" type="ORF">A1O9_04747</name>
</gene>
<accession>A0A072PIG1</accession>
<dbReference type="OrthoDB" id="191139at2759"/>
<dbReference type="Pfam" id="PF00106">
    <property type="entry name" value="adh_short"/>
    <property type="match status" value="1"/>
</dbReference>
<sequence>MIREIVLDVTSDKSIANAVELVRSQYGHLDVLVNNAGYAAIPSALDTPDWCDIYGRVFDTHVTSVAVTIQQFLSLLRESQTGGKVIQISSARGSATRLASGVLPPTVSIPYAVSTSALNMLSIEMSRDPANRNVEFSLASPGHCKTAFNGFKGKRDPLEGANVVVELVRAGKDRYRNAGIWETTGDSLDLVEIPW</sequence>
<evidence type="ECO:0000313" key="2">
    <source>
        <dbReference type="EMBL" id="KEF59899.1"/>
    </source>
</evidence>
<name>A0A072PIG1_9EURO</name>
<dbReference type="Proteomes" id="UP000027920">
    <property type="component" value="Unassembled WGS sequence"/>
</dbReference>
<dbReference type="PRINTS" id="PR00080">
    <property type="entry name" value="SDRFAMILY"/>
</dbReference>
<dbReference type="PRINTS" id="PR00081">
    <property type="entry name" value="GDHRDH"/>
</dbReference>
<dbReference type="InterPro" id="IPR052184">
    <property type="entry name" value="SDR_enzymes"/>
</dbReference>
<dbReference type="VEuPathDB" id="FungiDB:A1O9_04747"/>
<evidence type="ECO:0000256" key="1">
    <source>
        <dbReference type="RuleBase" id="RU000363"/>
    </source>
</evidence>
<dbReference type="RefSeq" id="XP_013262489.1">
    <property type="nucleotide sequence ID" value="XM_013407035.1"/>
</dbReference>
<dbReference type="EMBL" id="AMGV01000003">
    <property type="protein sequence ID" value="KEF59899.1"/>
    <property type="molecule type" value="Genomic_DNA"/>
</dbReference>
<dbReference type="Gene3D" id="3.40.50.720">
    <property type="entry name" value="NAD(P)-binding Rossmann-like Domain"/>
    <property type="match status" value="1"/>
</dbReference>
<protein>
    <recommendedName>
        <fullName evidence="4">3-oxoacyl-[acyl-carrier protein] reductase</fullName>
    </recommendedName>
</protein>
<dbReference type="GO" id="GO:0016616">
    <property type="term" value="F:oxidoreductase activity, acting on the CH-OH group of donors, NAD or NADP as acceptor"/>
    <property type="evidence" value="ECO:0007669"/>
    <property type="project" value="TreeGrafter"/>
</dbReference>
<dbReference type="PANTHER" id="PTHR45458">
    <property type="entry name" value="SHORT-CHAIN DEHYDROGENASE/REDUCTASE SDR"/>
    <property type="match status" value="1"/>
</dbReference>
<proteinExistence type="inferred from homology"/>
<evidence type="ECO:0000313" key="3">
    <source>
        <dbReference type="Proteomes" id="UP000027920"/>
    </source>
</evidence>
<dbReference type="PANTHER" id="PTHR45458:SF1">
    <property type="entry name" value="SHORT CHAIN DEHYDROGENASE"/>
    <property type="match status" value="1"/>
</dbReference>
<reference evidence="2 3" key="1">
    <citation type="submission" date="2013-03" db="EMBL/GenBank/DDBJ databases">
        <title>The Genome Sequence of Exophiala aquamarina CBS 119918.</title>
        <authorList>
            <consortium name="The Broad Institute Genomics Platform"/>
            <person name="Cuomo C."/>
            <person name="de Hoog S."/>
            <person name="Gorbushina A."/>
            <person name="Walker B."/>
            <person name="Young S.K."/>
            <person name="Zeng Q."/>
            <person name="Gargeya S."/>
            <person name="Fitzgerald M."/>
            <person name="Haas B."/>
            <person name="Abouelleil A."/>
            <person name="Allen A.W."/>
            <person name="Alvarado L."/>
            <person name="Arachchi H.M."/>
            <person name="Berlin A.M."/>
            <person name="Chapman S.B."/>
            <person name="Gainer-Dewar J."/>
            <person name="Goldberg J."/>
            <person name="Griggs A."/>
            <person name="Gujja S."/>
            <person name="Hansen M."/>
            <person name="Howarth C."/>
            <person name="Imamovic A."/>
            <person name="Ireland A."/>
            <person name="Larimer J."/>
            <person name="McCowan C."/>
            <person name="Murphy C."/>
            <person name="Pearson M."/>
            <person name="Poon T.W."/>
            <person name="Priest M."/>
            <person name="Roberts A."/>
            <person name="Saif S."/>
            <person name="Shea T."/>
            <person name="Sisk P."/>
            <person name="Sykes S."/>
            <person name="Wortman J."/>
            <person name="Nusbaum C."/>
            <person name="Birren B."/>
        </authorList>
    </citation>
    <scope>NUCLEOTIDE SEQUENCE [LARGE SCALE GENOMIC DNA]</scope>
    <source>
        <strain evidence="2 3">CBS 119918</strain>
    </source>
</reference>